<dbReference type="AlphaFoldDB" id="A0A0A9G0Y9"/>
<sequence>MELRRQFVVTEARCRTWTRSCSQTLMTLIVTRSLEQAHP</sequence>
<name>A0A0A9G0Y9_ARUDO</name>
<proteinExistence type="predicted"/>
<dbReference type="EMBL" id="GBRH01181695">
    <property type="protein sequence ID" value="JAE16201.1"/>
    <property type="molecule type" value="Transcribed_RNA"/>
</dbReference>
<protein>
    <submittedName>
        <fullName evidence="1">Uncharacterized protein</fullName>
    </submittedName>
</protein>
<reference evidence="1" key="2">
    <citation type="journal article" date="2015" name="Data Brief">
        <title>Shoot transcriptome of the giant reed, Arundo donax.</title>
        <authorList>
            <person name="Barrero R.A."/>
            <person name="Guerrero F.D."/>
            <person name="Moolhuijzen P."/>
            <person name="Goolsby J.A."/>
            <person name="Tidwell J."/>
            <person name="Bellgard S.E."/>
            <person name="Bellgard M.I."/>
        </authorList>
    </citation>
    <scope>NUCLEOTIDE SEQUENCE</scope>
    <source>
        <tissue evidence="1">Shoot tissue taken approximately 20 cm above the soil surface</tissue>
    </source>
</reference>
<organism evidence="1">
    <name type="scientific">Arundo donax</name>
    <name type="common">Giant reed</name>
    <name type="synonym">Donax arundinaceus</name>
    <dbReference type="NCBI Taxonomy" id="35708"/>
    <lineage>
        <taxon>Eukaryota</taxon>
        <taxon>Viridiplantae</taxon>
        <taxon>Streptophyta</taxon>
        <taxon>Embryophyta</taxon>
        <taxon>Tracheophyta</taxon>
        <taxon>Spermatophyta</taxon>
        <taxon>Magnoliopsida</taxon>
        <taxon>Liliopsida</taxon>
        <taxon>Poales</taxon>
        <taxon>Poaceae</taxon>
        <taxon>PACMAD clade</taxon>
        <taxon>Arundinoideae</taxon>
        <taxon>Arundineae</taxon>
        <taxon>Arundo</taxon>
    </lineage>
</organism>
<accession>A0A0A9G0Y9</accession>
<reference evidence="1" key="1">
    <citation type="submission" date="2014-09" db="EMBL/GenBank/DDBJ databases">
        <authorList>
            <person name="Magalhaes I.L.F."/>
            <person name="Oliveira U."/>
            <person name="Santos F.R."/>
            <person name="Vidigal T.H.D.A."/>
            <person name="Brescovit A.D."/>
            <person name="Santos A.J."/>
        </authorList>
    </citation>
    <scope>NUCLEOTIDE SEQUENCE</scope>
    <source>
        <tissue evidence="1">Shoot tissue taken approximately 20 cm above the soil surface</tissue>
    </source>
</reference>
<evidence type="ECO:0000313" key="1">
    <source>
        <dbReference type="EMBL" id="JAE16201.1"/>
    </source>
</evidence>